<gene>
    <name evidence="1" type="ORF">LCGC14_0534790</name>
</gene>
<sequence length="55" mass="6572">MKSKSLWCPECKKKGLNPYGKNRARPVLVDDIDFLWCLYCDYMITSTVRRKKDEK</sequence>
<dbReference type="EMBL" id="LAZR01000703">
    <property type="protein sequence ID" value="KKN60188.1"/>
    <property type="molecule type" value="Genomic_DNA"/>
</dbReference>
<evidence type="ECO:0000313" key="1">
    <source>
        <dbReference type="EMBL" id="KKN60188.1"/>
    </source>
</evidence>
<name>A0A0F9V2R3_9ZZZZ</name>
<protein>
    <submittedName>
        <fullName evidence="1">Uncharacterized protein</fullName>
    </submittedName>
</protein>
<dbReference type="AlphaFoldDB" id="A0A0F9V2R3"/>
<reference evidence="1" key="1">
    <citation type="journal article" date="2015" name="Nature">
        <title>Complex archaea that bridge the gap between prokaryotes and eukaryotes.</title>
        <authorList>
            <person name="Spang A."/>
            <person name="Saw J.H."/>
            <person name="Jorgensen S.L."/>
            <person name="Zaremba-Niedzwiedzka K."/>
            <person name="Martijn J."/>
            <person name="Lind A.E."/>
            <person name="van Eijk R."/>
            <person name="Schleper C."/>
            <person name="Guy L."/>
            <person name="Ettema T.J."/>
        </authorList>
    </citation>
    <scope>NUCLEOTIDE SEQUENCE</scope>
</reference>
<accession>A0A0F9V2R3</accession>
<proteinExistence type="predicted"/>
<comment type="caution">
    <text evidence="1">The sequence shown here is derived from an EMBL/GenBank/DDBJ whole genome shotgun (WGS) entry which is preliminary data.</text>
</comment>
<organism evidence="1">
    <name type="scientific">marine sediment metagenome</name>
    <dbReference type="NCBI Taxonomy" id="412755"/>
    <lineage>
        <taxon>unclassified sequences</taxon>
        <taxon>metagenomes</taxon>
        <taxon>ecological metagenomes</taxon>
    </lineage>
</organism>